<dbReference type="InterPro" id="IPR012334">
    <property type="entry name" value="Pectin_lyas_fold"/>
</dbReference>
<keyword evidence="16" id="KW-0472">Membrane</keyword>
<dbReference type="InterPro" id="IPR007010">
    <property type="entry name" value="PolA_pol_RNA-bd_dom"/>
</dbReference>
<dbReference type="Pfam" id="PF20750">
    <property type="entry name" value="PAP_NTPase"/>
    <property type="match status" value="1"/>
</dbReference>
<dbReference type="SUPFAM" id="SSF81301">
    <property type="entry name" value="Nucleotidyltransferase"/>
    <property type="match status" value="1"/>
</dbReference>
<dbReference type="SUPFAM" id="SSF81631">
    <property type="entry name" value="PAP/OAS1 substrate-binding domain"/>
    <property type="match status" value="1"/>
</dbReference>
<dbReference type="Gene3D" id="2.160.20.10">
    <property type="entry name" value="Single-stranded right-handed beta-helix, Pectin lyase-like"/>
    <property type="match status" value="1"/>
</dbReference>
<keyword evidence="16" id="KW-0812">Transmembrane</keyword>
<comment type="subcellular location">
    <subcellularLocation>
        <location evidence="3">Nucleus</location>
    </subcellularLocation>
</comment>
<evidence type="ECO:0000313" key="21">
    <source>
        <dbReference type="Proteomes" id="UP000623467"/>
    </source>
</evidence>
<dbReference type="GO" id="GO:0005634">
    <property type="term" value="C:nucleus"/>
    <property type="evidence" value="ECO:0007669"/>
    <property type="project" value="UniProtKB-SubCell"/>
</dbReference>
<evidence type="ECO:0000256" key="16">
    <source>
        <dbReference type="SAM" id="Phobius"/>
    </source>
</evidence>
<evidence type="ECO:0000256" key="1">
    <source>
        <dbReference type="ARBA" id="ARBA00001936"/>
    </source>
</evidence>
<evidence type="ECO:0000256" key="13">
    <source>
        <dbReference type="ARBA" id="ARBA00023211"/>
    </source>
</evidence>
<keyword evidence="8" id="KW-0479">Metal-binding</keyword>
<name>A0A8H6X6V8_9AGAR</name>
<feature type="transmembrane region" description="Helical" evidence="16">
    <location>
        <begin position="415"/>
        <end position="437"/>
    </location>
</feature>
<evidence type="ECO:0000256" key="11">
    <source>
        <dbReference type="ARBA" id="ARBA00022842"/>
    </source>
</evidence>
<dbReference type="Gene3D" id="3.30.70.590">
    <property type="entry name" value="Poly(A) polymerase predicted RNA binding domain"/>
    <property type="match status" value="1"/>
</dbReference>
<keyword evidence="16" id="KW-1133">Transmembrane helix</keyword>
<evidence type="ECO:0000256" key="6">
    <source>
        <dbReference type="ARBA" id="ARBA00022664"/>
    </source>
</evidence>
<evidence type="ECO:0000313" key="20">
    <source>
        <dbReference type="EMBL" id="KAF7335309.1"/>
    </source>
</evidence>
<accession>A0A8H6X6V8</accession>
<dbReference type="GO" id="GO:0005524">
    <property type="term" value="F:ATP binding"/>
    <property type="evidence" value="ECO:0007669"/>
    <property type="project" value="UniProtKB-KW"/>
</dbReference>
<dbReference type="InterPro" id="IPR043519">
    <property type="entry name" value="NT_sf"/>
</dbReference>
<keyword evidence="13" id="KW-0464">Manganese</keyword>
<evidence type="ECO:0000256" key="2">
    <source>
        <dbReference type="ARBA" id="ARBA00001946"/>
    </source>
</evidence>
<evidence type="ECO:0000256" key="5">
    <source>
        <dbReference type="ARBA" id="ARBA00012388"/>
    </source>
</evidence>
<keyword evidence="11" id="KW-0460">Magnesium</keyword>
<gene>
    <name evidence="20" type="ORF">MSAN_02341700</name>
</gene>
<evidence type="ECO:0000259" key="19">
    <source>
        <dbReference type="Pfam" id="PF20750"/>
    </source>
</evidence>
<dbReference type="InterPro" id="IPR048840">
    <property type="entry name" value="PolA_pol_NTPase"/>
</dbReference>
<dbReference type="GO" id="GO:0006397">
    <property type="term" value="P:mRNA processing"/>
    <property type="evidence" value="ECO:0007669"/>
    <property type="project" value="UniProtKB-KW"/>
</dbReference>
<feature type="domain" description="Poly(A) polymerase central" evidence="18">
    <location>
        <begin position="651"/>
        <end position="796"/>
    </location>
</feature>
<dbReference type="SUPFAM" id="SSF51126">
    <property type="entry name" value="Pectin lyase-like"/>
    <property type="match status" value="1"/>
</dbReference>
<feature type="domain" description="Poly(A) polymerase nucleotidyltransferase" evidence="19">
    <location>
        <begin position="492"/>
        <end position="646"/>
    </location>
</feature>
<evidence type="ECO:0000256" key="10">
    <source>
        <dbReference type="ARBA" id="ARBA00022840"/>
    </source>
</evidence>
<organism evidence="20 21">
    <name type="scientific">Mycena sanguinolenta</name>
    <dbReference type="NCBI Taxonomy" id="230812"/>
    <lineage>
        <taxon>Eukaryota</taxon>
        <taxon>Fungi</taxon>
        <taxon>Dikarya</taxon>
        <taxon>Basidiomycota</taxon>
        <taxon>Agaricomycotina</taxon>
        <taxon>Agaricomycetes</taxon>
        <taxon>Agaricomycetidae</taxon>
        <taxon>Agaricales</taxon>
        <taxon>Marasmiineae</taxon>
        <taxon>Mycenaceae</taxon>
        <taxon>Mycena</taxon>
    </lineage>
</organism>
<evidence type="ECO:0000256" key="4">
    <source>
        <dbReference type="ARBA" id="ARBA00010912"/>
    </source>
</evidence>
<keyword evidence="10" id="KW-0067">ATP-binding</keyword>
<keyword evidence="7" id="KW-0808">Transferase</keyword>
<keyword evidence="21" id="KW-1185">Reference proteome</keyword>
<reference evidence="20" key="1">
    <citation type="submission" date="2020-05" db="EMBL/GenBank/DDBJ databases">
        <title>Mycena genomes resolve the evolution of fungal bioluminescence.</title>
        <authorList>
            <person name="Tsai I.J."/>
        </authorList>
    </citation>
    <scope>NUCLEOTIDE SEQUENCE</scope>
    <source>
        <strain evidence="20">160909Yilan</strain>
    </source>
</reference>
<dbReference type="PANTHER" id="PTHR10682">
    <property type="entry name" value="POLY A POLYMERASE"/>
    <property type="match status" value="1"/>
</dbReference>
<sequence>MLESSRSDDCVDPDPANTVADRISALLNSSGPGYVLQLCPNKQYILQSPIHFAAANQEISTQGYPTDDSRAMLIVNGPVANGTGHTTAVVGSCDDCSGITLRNVQINGARGNAPPTSGGANIEMGGGSANQTVQFVRSYDPRNWSCLHIAEGPLTCTNALVQNNDIGPCGVDTFQEWADGISMSCKDSIVRNNMINGATDGGIVVFGSPGTQVYNNTIWITNNTLLGGINIVDYLPWMGNFTNTVVRNNTIIGAYATSSDTDTDEMGSNAADVMIKIGIAIGPRTWFGDRYLANDSFGGVVMDNHLSGAFGYGIAVTSARNFTIENNVLFGNSSFIGATGANCSKIDHIPNPAPFLYDNTTSGVTFQTDFRPVADASSVNCIVPPANASGDYWPFGSDPGSSSSSDSSSHASSSAAGVASGVFLGIVALAILIWFIQKLVLKRVGTRETRLHFWAGLGCAWIFPFLLRKQRQALRAGPESYPTLTFAALVLNRELVLDRVADLVKKFVRTVAMSRGLSEAAATAAGGKIFTFGSYRLGVHGPGSDIDTLCVVPKHVSRDDFFEVFEPMLMEMDGVSEVSGVPDAYVPIIKAKISGIPLDLLMARLALSSIPEDLSLRDDTLLRNLDERCVRSLGGSRVTDEILRLVPDVQVFRDSLRCIKLWAQRRAIYSNVNGFLGGVAWAMLVARICQFYPNANAGAIVSRFFIIMYQWSWPQPVLLKQIEEGPLQVRVWNPKLYPADRSHRMPIITPAYPAMCSTHNVTASTQMIMTEEFKKAADIVDKVIVGKAVWSQLFAKHDFFHKYRYYLQVIASTGNADLQIKWAGTVESRIRQLVMKLEYVDSLTLAHPFIKGFEQTLYCLTDEEVRLVAQGEISDAVLKRKKEDIEGKESGGVVYSTTFYIGLQIEPKQVGDVGPRRLDISYPTQEFTKLVRVWEKFDESCMSIVVQHIKSSMLPDYVYDPGERPPKLVQKRAKGPSKLSNTSPDMPDTKRRRSSHPSDSPRPSENDVPMSLSPVVEVAGAFAPKDIRSPHLPFNENVAIAKGLSAQ</sequence>
<dbReference type="CDD" id="cd05402">
    <property type="entry name" value="NT_PAP_TUTase"/>
    <property type="match status" value="1"/>
</dbReference>
<dbReference type="Gene3D" id="1.10.1410.10">
    <property type="match status" value="1"/>
</dbReference>
<feature type="transmembrane region" description="Helical" evidence="16">
    <location>
        <begin position="449"/>
        <end position="467"/>
    </location>
</feature>
<dbReference type="FunFam" id="1.10.1410.10:FF:000001">
    <property type="entry name" value="Putative poly(A) polymerase gamma"/>
    <property type="match status" value="1"/>
</dbReference>
<dbReference type="PANTHER" id="PTHR10682:SF10">
    <property type="entry name" value="POLYNUCLEOTIDE ADENYLYLTRANSFERASE"/>
    <property type="match status" value="1"/>
</dbReference>
<dbReference type="GO" id="GO:0031123">
    <property type="term" value="P:RNA 3'-end processing"/>
    <property type="evidence" value="ECO:0007669"/>
    <property type="project" value="InterPro"/>
</dbReference>
<dbReference type="EMBL" id="JACAZH010000041">
    <property type="protein sequence ID" value="KAF7335309.1"/>
    <property type="molecule type" value="Genomic_DNA"/>
</dbReference>
<comment type="cofactor">
    <cofactor evidence="1">
        <name>Mn(2+)</name>
        <dbReference type="ChEBI" id="CHEBI:29035"/>
    </cofactor>
</comment>
<dbReference type="GO" id="GO:1990817">
    <property type="term" value="F:poly(A) RNA polymerase activity"/>
    <property type="evidence" value="ECO:0007669"/>
    <property type="project" value="UniProtKB-EC"/>
</dbReference>
<dbReference type="FunFam" id="3.30.70.590:FF:000003">
    <property type="entry name" value="Poly(A) polymerase"/>
    <property type="match status" value="1"/>
</dbReference>
<dbReference type="EC" id="2.7.7.19" evidence="5"/>
<evidence type="ECO:0000259" key="18">
    <source>
        <dbReference type="Pfam" id="PF04928"/>
    </source>
</evidence>
<dbReference type="InterPro" id="IPR006626">
    <property type="entry name" value="PbH1"/>
</dbReference>
<evidence type="ECO:0000256" key="8">
    <source>
        <dbReference type="ARBA" id="ARBA00022723"/>
    </source>
</evidence>
<comment type="caution">
    <text evidence="20">The sequence shown here is derived from an EMBL/GenBank/DDBJ whole genome shotgun (WGS) entry which is preliminary data.</text>
</comment>
<dbReference type="SUPFAM" id="SSF55003">
    <property type="entry name" value="PAP/Archaeal CCA-adding enzyme, C-terminal domain"/>
    <property type="match status" value="1"/>
</dbReference>
<dbReference type="InterPro" id="IPR007012">
    <property type="entry name" value="PolA_pol_cen_dom"/>
</dbReference>
<protein>
    <recommendedName>
        <fullName evidence="5">polynucleotide adenylyltransferase</fullName>
        <ecNumber evidence="5">2.7.7.19</ecNumber>
    </recommendedName>
</protein>
<dbReference type="Pfam" id="PF04928">
    <property type="entry name" value="PAP_central"/>
    <property type="match status" value="1"/>
</dbReference>
<dbReference type="GO" id="GO:0003723">
    <property type="term" value="F:RNA binding"/>
    <property type="evidence" value="ECO:0007669"/>
    <property type="project" value="UniProtKB-KW"/>
</dbReference>
<dbReference type="InterPro" id="IPR011068">
    <property type="entry name" value="NuclTrfase_I-like_C"/>
</dbReference>
<dbReference type="InterPro" id="IPR011050">
    <property type="entry name" value="Pectin_lyase_fold/virulence"/>
</dbReference>
<evidence type="ECO:0000256" key="15">
    <source>
        <dbReference type="SAM" id="MobiDB-lite"/>
    </source>
</evidence>
<dbReference type="FunFam" id="3.30.460.10:FF:000002">
    <property type="entry name" value="Poly(A) polymerase alpha, putative"/>
    <property type="match status" value="1"/>
</dbReference>
<dbReference type="GO" id="GO:0046872">
    <property type="term" value="F:metal ion binding"/>
    <property type="evidence" value="ECO:0007669"/>
    <property type="project" value="UniProtKB-KW"/>
</dbReference>
<evidence type="ECO:0000256" key="14">
    <source>
        <dbReference type="ARBA" id="ARBA00023242"/>
    </source>
</evidence>
<comment type="similarity">
    <text evidence="4">Belongs to the poly(A) polymerase family.</text>
</comment>
<evidence type="ECO:0000256" key="9">
    <source>
        <dbReference type="ARBA" id="ARBA00022741"/>
    </source>
</evidence>
<dbReference type="Gene3D" id="3.30.460.10">
    <property type="entry name" value="Beta Polymerase, domain 2"/>
    <property type="match status" value="1"/>
</dbReference>
<dbReference type="Pfam" id="PF04926">
    <property type="entry name" value="PAP_RNA-bind"/>
    <property type="match status" value="1"/>
</dbReference>
<keyword evidence="9" id="KW-0547">Nucleotide-binding</keyword>
<keyword evidence="6" id="KW-0507">mRNA processing</keyword>
<proteinExistence type="inferred from homology"/>
<dbReference type="OrthoDB" id="412748at2759"/>
<evidence type="ECO:0000259" key="17">
    <source>
        <dbReference type="Pfam" id="PF04926"/>
    </source>
</evidence>
<comment type="cofactor">
    <cofactor evidence="2">
        <name>Mg(2+)</name>
        <dbReference type="ChEBI" id="CHEBI:18420"/>
    </cofactor>
</comment>
<feature type="region of interest" description="Disordered" evidence="15">
    <location>
        <begin position="1026"/>
        <end position="1047"/>
    </location>
</feature>
<feature type="region of interest" description="Disordered" evidence="15">
    <location>
        <begin position="962"/>
        <end position="1012"/>
    </location>
</feature>
<dbReference type="AlphaFoldDB" id="A0A8H6X6V8"/>
<evidence type="ECO:0000256" key="3">
    <source>
        <dbReference type="ARBA" id="ARBA00004123"/>
    </source>
</evidence>
<feature type="domain" description="Poly(A) polymerase RNA-binding" evidence="17">
    <location>
        <begin position="798"/>
        <end position="967"/>
    </location>
</feature>
<keyword evidence="14" id="KW-0539">Nucleus</keyword>
<evidence type="ECO:0000256" key="7">
    <source>
        <dbReference type="ARBA" id="ARBA00022679"/>
    </source>
</evidence>
<dbReference type="Proteomes" id="UP000623467">
    <property type="component" value="Unassembled WGS sequence"/>
</dbReference>
<dbReference type="SMART" id="SM00710">
    <property type="entry name" value="PbH1"/>
    <property type="match status" value="6"/>
</dbReference>
<evidence type="ECO:0000256" key="12">
    <source>
        <dbReference type="ARBA" id="ARBA00022884"/>
    </source>
</evidence>
<keyword evidence="12" id="KW-0694">RNA-binding</keyword>